<organism evidence="3 4">
    <name type="scientific">Philodulcilactobacillus myokoensis</name>
    <dbReference type="NCBI Taxonomy" id="2929573"/>
    <lineage>
        <taxon>Bacteria</taxon>
        <taxon>Bacillati</taxon>
        <taxon>Bacillota</taxon>
        <taxon>Bacilli</taxon>
        <taxon>Lactobacillales</taxon>
        <taxon>Lactobacillaceae</taxon>
        <taxon>Philodulcilactobacillus</taxon>
    </lineage>
</organism>
<reference evidence="3" key="1">
    <citation type="submission" date="2022-07" db="EMBL/GenBank/DDBJ databases">
        <authorList>
            <person name="Kouya T."/>
            <person name="Ishiyama Y."/>
        </authorList>
    </citation>
    <scope>NUCLEOTIDE SEQUENCE</scope>
    <source>
        <strain evidence="3">WR16-4</strain>
    </source>
</reference>
<dbReference type="GO" id="GO:0016020">
    <property type="term" value="C:membrane"/>
    <property type="evidence" value="ECO:0007669"/>
    <property type="project" value="InterPro"/>
</dbReference>
<comment type="caution">
    <text evidence="3">The sequence shown here is derived from an EMBL/GenBank/DDBJ whole genome shotgun (WGS) entry which is preliminary data.</text>
</comment>
<reference evidence="3" key="2">
    <citation type="journal article" date="2023" name="PLoS ONE">
        <title>Philodulcilactobacillus myokoensis gen. nov., sp. nov., a fructophilic, acidophilic, and agar-phobic lactic acid bacterium isolated from fermented vegetable extracts.</title>
        <authorList>
            <person name="Kouya T."/>
            <person name="Ishiyama Y."/>
            <person name="Ohashi S."/>
            <person name="Kumakubo R."/>
            <person name="Yamazaki T."/>
            <person name="Otaki T."/>
        </authorList>
    </citation>
    <scope>NUCLEOTIDE SEQUENCE</scope>
    <source>
        <strain evidence="3">WR16-4</strain>
    </source>
</reference>
<evidence type="ECO:0000256" key="1">
    <source>
        <dbReference type="SAM" id="Phobius"/>
    </source>
</evidence>
<evidence type="ECO:0000259" key="2">
    <source>
        <dbReference type="Pfam" id="PF01478"/>
    </source>
</evidence>
<evidence type="ECO:0000313" key="3">
    <source>
        <dbReference type="EMBL" id="GLB46600.1"/>
    </source>
</evidence>
<dbReference type="Proteomes" id="UP001144204">
    <property type="component" value="Unassembled WGS sequence"/>
</dbReference>
<evidence type="ECO:0000313" key="4">
    <source>
        <dbReference type="Proteomes" id="UP001144204"/>
    </source>
</evidence>
<dbReference type="GO" id="GO:0004190">
    <property type="term" value="F:aspartic-type endopeptidase activity"/>
    <property type="evidence" value="ECO:0007669"/>
    <property type="project" value="InterPro"/>
</dbReference>
<feature type="transmembrane region" description="Helical" evidence="1">
    <location>
        <begin position="130"/>
        <end position="147"/>
    </location>
</feature>
<keyword evidence="4" id="KW-1185">Reference proteome</keyword>
<feature type="transmembrane region" description="Helical" evidence="1">
    <location>
        <begin position="91"/>
        <end position="118"/>
    </location>
</feature>
<dbReference type="InterPro" id="IPR000045">
    <property type="entry name" value="Prepilin_IV_endopep_pep"/>
</dbReference>
<keyword evidence="1" id="KW-0812">Transmembrane</keyword>
<gene>
    <name evidence="3" type="ORF">WR164_05790</name>
</gene>
<feature type="transmembrane region" description="Helical" evidence="1">
    <location>
        <begin position="44"/>
        <end position="71"/>
    </location>
</feature>
<sequence length="149" mass="17178">MGCICLQFSLNVNSIFTILFEWILLLISLFDVQKMIIPTKLIHLLLIIVVIQQLINFDFNLIKFSLVLLSYTIISGINQRYSWIGNGDIDIIWIILLKTNLNMSIISLFISSCLVIIFQIASKYDKKRPIPYAPFLFAAFIITNTFVKI</sequence>
<proteinExistence type="predicted"/>
<dbReference type="AlphaFoldDB" id="A0A9W6B0C8"/>
<feature type="transmembrane region" description="Helical" evidence="1">
    <location>
        <begin position="12"/>
        <end position="32"/>
    </location>
</feature>
<accession>A0A9W6B0C8</accession>
<feature type="domain" description="Prepilin type IV endopeptidase peptidase" evidence="2">
    <location>
        <begin position="19"/>
        <end position="118"/>
    </location>
</feature>
<dbReference type="EMBL" id="BRPL01000002">
    <property type="protein sequence ID" value="GLB46600.1"/>
    <property type="molecule type" value="Genomic_DNA"/>
</dbReference>
<protein>
    <recommendedName>
        <fullName evidence="2">Prepilin type IV endopeptidase peptidase domain-containing protein</fullName>
    </recommendedName>
</protein>
<dbReference type="Pfam" id="PF01478">
    <property type="entry name" value="Peptidase_A24"/>
    <property type="match status" value="1"/>
</dbReference>
<name>A0A9W6B0C8_9LACO</name>
<keyword evidence="1" id="KW-0472">Membrane</keyword>
<keyword evidence="1" id="KW-1133">Transmembrane helix</keyword>